<accession>A0A7S1WIS5</accession>
<dbReference type="GO" id="GO:0005737">
    <property type="term" value="C:cytoplasm"/>
    <property type="evidence" value="ECO:0007669"/>
    <property type="project" value="TreeGrafter"/>
</dbReference>
<dbReference type="GO" id="GO:0016020">
    <property type="term" value="C:membrane"/>
    <property type="evidence" value="ECO:0007669"/>
    <property type="project" value="UniProtKB-SubCell"/>
</dbReference>
<keyword evidence="4" id="KW-0808">Transferase</keyword>
<organism evidence="9">
    <name type="scientific">Alexandrium catenella</name>
    <name type="common">Red tide dinoflagellate</name>
    <name type="synonym">Gonyaulax catenella</name>
    <dbReference type="NCBI Taxonomy" id="2925"/>
    <lineage>
        <taxon>Eukaryota</taxon>
        <taxon>Sar</taxon>
        <taxon>Alveolata</taxon>
        <taxon>Dinophyceae</taxon>
        <taxon>Gonyaulacales</taxon>
        <taxon>Pyrocystaceae</taxon>
        <taxon>Alexandrium</taxon>
    </lineage>
</organism>
<evidence type="ECO:0000256" key="1">
    <source>
        <dbReference type="ARBA" id="ARBA00004167"/>
    </source>
</evidence>
<dbReference type="PANTHER" id="PTHR21461">
    <property type="entry name" value="GLYCOSYLTRANSFERASE FAMILY 92 PROTEIN"/>
    <property type="match status" value="1"/>
</dbReference>
<keyword evidence="3" id="KW-0328">Glycosyltransferase</keyword>
<keyword evidence="7" id="KW-0472">Membrane</keyword>
<keyword evidence="5" id="KW-0812">Transmembrane</keyword>
<protein>
    <recommendedName>
        <fullName evidence="10">Glycosyltransferase family 92 protein</fullName>
    </recommendedName>
</protein>
<name>A0A7S1WIS5_ALECA</name>
<evidence type="ECO:0008006" key="10">
    <source>
        <dbReference type="Google" id="ProtNLM"/>
    </source>
</evidence>
<feature type="region of interest" description="Disordered" evidence="8">
    <location>
        <begin position="310"/>
        <end position="332"/>
    </location>
</feature>
<dbReference type="AlphaFoldDB" id="A0A7S1WIS5"/>
<dbReference type="PANTHER" id="PTHR21461:SF69">
    <property type="entry name" value="GLYCOSYLTRANSFERASE FAMILY 92 PROTEIN"/>
    <property type="match status" value="1"/>
</dbReference>
<dbReference type="GO" id="GO:0016757">
    <property type="term" value="F:glycosyltransferase activity"/>
    <property type="evidence" value="ECO:0007669"/>
    <property type="project" value="UniProtKB-KW"/>
</dbReference>
<comment type="similarity">
    <text evidence="2">Belongs to the glycosyltransferase 92 family.</text>
</comment>
<evidence type="ECO:0000256" key="7">
    <source>
        <dbReference type="ARBA" id="ARBA00023136"/>
    </source>
</evidence>
<evidence type="ECO:0000256" key="6">
    <source>
        <dbReference type="ARBA" id="ARBA00022989"/>
    </source>
</evidence>
<proteinExistence type="inferred from homology"/>
<evidence type="ECO:0000256" key="8">
    <source>
        <dbReference type="SAM" id="MobiDB-lite"/>
    </source>
</evidence>
<evidence type="ECO:0000256" key="3">
    <source>
        <dbReference type="ARBA" id="ARBA00022676"/>
    </source>
</evidence>
<evidence type="ECO:0000256" key="5">
    <source>
        <dbReference type="ARBA" id="ARBA00022692"/>
    </source>
</evidence>
<dbReference type="InterPro" id="IPR008166">
    <property type="entry name" value="Glyco_transf_92"/>
</dbReference>
<dbReference type="EMBL" id="HBGE01079615">
    <property type="protein sequence ID" value="CAD9170798.1"/>
    <property type="molecule type" value="Transcribed_RNA"/>
</dbReference>
<comment type="subcellular location">
    <subcellularLocation>
        <location evidence="1">Membrane</location>
        <topology evidence="1">Single-pass membrane protein</topology>
    </subcellularLocation>
</comment>
<dbReference type="Pfam" id="PF01697">
    <property type="entry name" value="Glyco_transf_92"/>
    <property type="match status" value="1"/>
</dbReference>
<keyword evidence="6" id="KW-1133">Transmembrane helix</keyword>
<evidence type="ECO:0000256" key="2">
    <source>
        <dbReference type="ARBA" id="ARBA00007647"/>
    </source>
</evidence>
<gene>
    <name evidence="9" type="ORF">ACAT0790_LOCUS47567</name>
</gene>
<sequence>MTSFAHLVVPGDSPIADAHRKTLVVHCQVPKWPHQLVAGLEALDETGSRIFERKGIKVRQQSVFAPSETALCTMVIKDSAASPFLADWVRYHQFFGFDQIVVYVEDQEHYWAQEMLRPLMEAGGVRLVHFHFGSLSEQRSWVMQQAMEQHCLYAAKGMVKWLGHSDIDEYFQVTDPELQVGVTVKDILARLSKKKKWVAPVPAVSVQSQLWFFASEADCQKSRFFPCDMTCKVPDYNSVSTKLIINPDAVDYFSVHLLTRYRGQLYDANPWNELRVNHFKYVNRSSTGCADDSTFQDGCKIALGYNPKPGKGRLPNTPSGMCKHAPFRRRHP</sequence>
<reference evidence="9" key="1">
    <citation type="submission" date="2021-01" db="EMBL/GenBank/DDBJ databases">
        <authorList>
            <person name="Corre E."/>
            <person name="Pelletier E."/>
            <person name="Niang G."/>
            <person name="Scheremetjew M."/>
            <person name="Finn R."/>
            <person name="Kale V."/>
            <person name="Holt S."/>
            <person name="Cochrane G."/>
            <person name="Meng A."/>
            <person name="Brown T."/>
            <person name="Cohen L."/>
        </authorList>
    </citation>
    <scope>NUCLEOTIDE SEQUENCE</scope>
    <source>
        <strain evidence="9">OF101</strain>
    </source>
</reference>
<evidence type="ECO:0000256" key="4">
    <source>
        <dbReference type="ARBA" id="ARBA00022679"/>
    </source>
</evidence>
<evidence type="ECO:0000313" key="9">
    <source>
        <dbReference type="EMBL" id="CAD9170798.1"/>
    </source>
</evidence>